<evidence type="ECO:0000256" key="1">
    <source>
        <dbReference type="ARBA" id="ARBA00004117"/>
    </source>
</evidence>
<evidence type="ECO:0000256" key="2">
    <source>
        <dbReference type="ARBA" id="ARBA00004236"/>
    </source>
</evidence>
<evidence type="ECO:0000256" key="8">
    <source>
        <dbReference type="ARBA" id="ARBA00037937"/>
    </source>
</evidence>
<dbReference type="InterPro" id="IPR022781">
    <property type="entry name" value="Flagellar_biosynth_FliO"/>
</dbReference>
<comment type="similarity">
    <text evidence="8">Belongs to the FliO/MopB family.</text>
</comment>
<protein>
    <recommendedName>
        <fullName evidence="13">Flagellar biosynthesis protein FliO</fullName>
    </recommendedName>
</protein>
<evidence type="ECO:0000256" key="7">
    <source>
        <dbReference type="ARBA" id="ARBA00023143"/>
    </source>
</evidence>
<keyword evidence="7" id="KW-0975">Bacterial flagellum</keyword>
<feature type="transmembrane region" description="Helical" evidence="10">
    <location>
        <begin position="12"/>
        <end position="37"/>
    </location>
</feature>
<comment type="subcellular location">
    <subcellularLocation>
        <location evidence="1">Bacterial flagellum basal body</location>
    </subcellularLocation>
    <subcellularLocation>
        <location evidence="2">Cell membrane</location>
    </subcellularLocation>
</comment>
<name>A0A175REK0_9HYPH</name>
<dbReference type="EMBL" id="LDQA01000084">
    <property type="protein sequence ID" value="KTR02227.1"/>
    <property type="molecule type" value="Genomic_DNA"/>
</dbReference>
<feature type="non-terminal residue" evidence="11">
    <location>
        <position position="141"/>
    </location>
</feature>
<comment type="caution">
    <text evidence="11">The sequence shown here is derived from an EMBL/GenBank/DDBJ whole genome shotgun (WGS) entry which is preliminary data.</text>
</comment>
<evidence type="ECO:0000256" key="3">
    <source>
        <dbReference type="ARBA" id="ARBA00022475"/>
    </source>
</evidence>
<organism evidence="11 12">
    <name type="scientific">Aureimonas ureilytica</name>
    <dbReference type="NCBI Taxonomy" id="401562"/>
    <lineage>
        <taxon>Bacteria</taxon>
        <taxon>Pseudomonadati</taxon>
        <taxon>Pseudomonadota</taxon>
        <taxon>Alphaproteobacteria</taxon>
        <taxon>Hyphomicrobiales</taxon>
        <taxon>Aurantimonadaceae</taxon>
        <taxon>Aureimonas</taxon>
    </lineage>
</organism>
<dbReference type="Proteomes" id="UP000078529">
    <property type="component" value="Unassembled WGS sequence"/>
</dbReference>
<evidence type="ECO:0000313" key="12">
    <source>
        <dbReference type="Proteomes" id="UP000078529"/>
    </source>
</evidence>
<keyword evidence="12" id="KW-1185">Reference proteome</keyword>
<keyword evidence="4 10" id="KW-0812">Transmembrane</keyword>
<dbReference type="AlphaFoldDB" id="A0A175REK0"/>
<dbReference type="PATRIC" id="fig|401562.4.peg.4714"/>
<accession>A0A175REK0</accession>
<evidence type="ECO:0000256" key="6">
    <source>
        <dbReference type="ARBA" id="ARBA00023136"/>
    </source>
</evidence>
<dbReference type="GO" id="GO:0009425">
    <property type="term" value="C:bacterial-type flagellum basal body"/>
    <property type="evidence" value="ECO:0007669"/>
    <property type="project" value="UniProtKB-SubCell"/>
</dbReference>
<evidence type="ECO:0008006" key="13">
    <source>
        <dbReference type="Google" id="ProtNLM"/>
    </source>
</evidence>
<dbReference type="PANTHER" id="PTHR38766:SF1">
    <property type="entry name" value="FLAGELLAR PROTEIN FLIO"/>
    <property type="match status" value="1"/>
</dbReference>
<keyword evidence="6 10" id="KW-0472">Membrane</keyword>
<dbReference type="RefSeq" id="WP_082684783.1">
    <property type="nucleotide sequence ID" value="NZ_LDQA01000084.1"/>
</dbReference>
<dbReference type="InterPro" id="IPR052205">
    <property type="entry name" value="FliO/MopB"/>
</dbReference>
<dbReference type="GO" id="GO:0005886">
    <property type="term" value="C:plasma membrane"/>
    <property type="evidence" value="ECO:0007669"/>
    <property type="project" value="UniProtKB-SubCell"/>
</dbReference>
<gene>
    <name evidence="11" type="ORF">NS365_22075</name>
</gene>
<evidence type="ECO:0000256" key="5">
    <source>
        <dbReference type="ARBA" id="ARBA00022989"/>
    </source>
</evidence>
<evidence type="ECO:0000256" key="10">
    <source>
        <dbReference type="SAM" id="Phobius"/>
    </source>
</evidence>
<keyword evidence="5 10" id="KW-1133">Transmembrane helix</keyword>
<evidence type="ECO:0000256" key="4">
    <source>
        <dbReference type="ARBA" id="ARBA00022692"/>
    </source>
</evidence>
<evidence type="ECO:0000313" key="11">
    <source>
        <dbReference type="EMBL" id="KTR02227.1"/>
    </source>
</evidence>
<proteinExistence type="inferred from homology"/>
<feature type="region of interest" description="Disordered" evidence="9">
    <location>
        <begin position="102"/>
        <end position="141"/>
    </location>
</feature>
<sequence>MREWLAGVVGENLAPIVSVILAAAVVILLVLLLVGLAKRIFAGGSGIGSRHRAPRLAVLDAIAVDQRRKLVLVRRDEAEHLILIGGSNDLVVEQSIFRGQVARRVPPGAPPARQEPDMGERPAGAPMPHRRTPPSPRTAET</sequence>
<dbReference type="PANTHER" id="PTHR38766">
    <property type="entry name" value="FLAGELLAR PROTEIN FLIO"/>
    <property type="match status" value="1"/>
</dbReference>
<dbReference type="Pfam" id="PF04347">
    <property type="entry name" value="FliO"/>
    <property type="match status" value="1"/>
</dbReference>
<keyword evidence="3" id="KW-1003">Cell membrane</keyword>
<evidence type="ECO:0000256" key="9">
    <source>
        <dbReference type="SAM" id="MobiDB-lite"/>
    </source>
</evidence>
<reference evidence="11 12" key="1">
    <citation type="journal article" date="2016" name="Front. Microbiol.">
        <title>Genomic Resource of Rice Seed Associated Bacteria.</title>
        <authorList>
            <person name="Midha S."/>
            <person name="Bansal K."/>
            <person name="Sharma S."/>
            <person name="Kumar N."/>
            <person name="Patil P.P."/>
            <person name="Chaudhry V."/>
            <person name="Patil P.B."/>
        </authorList>
    </citation>
    <scope>NUCLEOTIDE SEQUENCE [LARGE SCALE GENOMIC DNA]</scope>
    <source>
        <strain evidence="11 12">NS365</strain>
    </source>
</reference>
<dbReference type="GO" id="GO:0044781">
    <property type="term" value="P:bacterial-type flagellum organization"/>
    <property type="evidence" value="ECO:0007669"/>
    <property type="project" value="InterPro"/>
</dbReference>